<gene>
    <name evidence="3" type="ORF">SAMN04489726_1148</name>
</gene>
<proteinExistence type="predicted"/>
<evidence type="ECO:0000256" key="1">
    <source>
        <dbReference type="SAM" id="MobiDB-lite"/>
    </source>
</evidence>
<dbReference type="EMBL" id="LT629701">
    <property type="protein sequence ID" value="SDM34418.1"/>
    <property type="molecule type" value="Genomic_DNA"/>
</dbReference>
<feature type="compositionally biased region" description="Low complexity" evidence="1">
    <location>
        <begin position="236"/>
        <end position="250"/>
    </location>
</feature>
<reference evidence="3 4" key="1">
    <citation type="submission" date="2016-10" db="EMBL/GenBank/DDBJ databases">
        <authorList>
            <person name="de Groot N.N."/>
        </authorList>
    </citation>
    <scope>NUCLEOTIDE SEQUENCE [LARGE SCALE GENOMIC DNA]</scope>
    <source>
        <strain evidence="3 4">DSM 44149</strain>
    </source>
</reference>
<feature type="region of interest" description="Disordered" evidence="1">
    <location>
        <begin position="205"/>
        <end position="289"/>
    </location>
</feature>
<evidence type="ECO:0000313" key="4">
    <source>
        <dbReference type="Proteomes" id="UP000183376"/>
    </source>
</evidence>
<dbReference type="AlphaFoldDB" id="A0A1G9SG08"/>
<feature type="domain" description="GAF" evidence="2">
    <location>
        <begin position="38"/>
        <end position="159"/>
    </location>
</feature>
<dbReference type="Gene3D" id="3.30.450.40">
    <property type="match status" value="1"/>
</dbReference>
<accession>A0A1G9SG08</accession>
<dbReference type="OrthoDB" id="4629915at2"/>
<protein>
    <submittedName>
        <fullName evidence="3">GAF domain-containing protein</fullName>
    </submittedName>
</protein>
<dbReference type="SUPFAM" id="SSF55781">
    <property type="entry name" value="GAF domain-like"/>
    <property type="match status" value="1"/>
</dbReference>
<sequence>MRFPERHLQRVFAEFPDILTADVGITDFLGALARCSVGLLGVTASGILLADRDGAANLVAATTDETRVLGLSQLRNNEGPCVDACHSGKQVHCPDLAADNRWPTFTRAARAAGFAAVHALPMRLHEWTIGAMGLFSTRPGRLDIDVGELAQTLADVAATRIVSRHVVVSQEVAAAQLQKALDHRIAIAQAGRAPAQRLDITVGDGCPHAARLRPRPRSRTGRCLKRSHPSRAVPHATDTPSATTESAATARPPLTRGHDQRHDKANRPQGDVRRRSWEEHESNTESQGT</sequence>
<dbReference type="Proteomes" id="UP000183376">
    <property type="component" value="Chromosome I"/>
</dbReference>
<feature type="compositionally biased region" description="Basic residues" evidence="1">
    <location>
        <begin position="210"/>
        <end position="229"/>
    </location>
</feature>
<dbReference type="Pfam" id="PF13185">
    <property type="entry name" value="GAF_2"/>
    <property type="match status" value="1"/>
</dbReference>
<evidence type="ECO:0000313" key="3">
    <source>
        <dbReference type="EMBL" id="SDM34418.1"/>
    </source>
</evidence>
<evidence type="ECO:0000259" key="2">
    <source>
        <dbReference type="Pfam" id="PF13185"/>
    </source>
</evidence>
<feature type="compositionally biased region" description="Basic and acidic residues" evidence="1">
    <location>
        <begin position="256"/>
        <end position="283"/>
    </location>
</feature>
<keyword evidence="4" id="KW-1185">Reference proteome</keyword>
<organism evidence="3 4">
    <name type="scientific">Allokutzneria albata</name>
    <name type="common">Kibdelosporangium albatum</name>
    <dbReference type="NCBI Taxonomy" id="211114"/>
    <lineage>
        <taxon>Bacteria</taxon>
        <taxon>Bacillati</taxon>
        <taxon>Actinomycetota</taxon>
        <taxon>Actinomycetes</taxon>
        <taxon>Pseudonocardiales</taxon>
        <taxon>Pseudonocardiaceae</taxon>
        <taxon>Allokutzneria</taxon>
    </lineage>
</organism>
<dbReference type="InterPro" id="IPR003018">
    <property type="entry name" value="GAF"/>
</dbReference>
<dbReference type="InterPro" id="IPR029016">
    <property type="entry name" value="GAF-like_dom_sf"/>
</dbReference>
<name>A0A1G9SG08_ALLAB</name>
<dbReference type="STRING" id="211114.SAMN04489726_1148"/>
<dbReference type="RefSeq" id="WP_052407926.1">
    <property type="nucleotide sequence ID" value="NZ_JOEF01000026.1"/>
</dbReference>